<comment type="subcellular location">
    <subcellularLocation>
        <location evidence="1">Endomembrane system</location>
    </subcellularLocation>
</comment>
<name>A0A7W8IRL0_9BACL</name>
<dbReference type="Proteomes" id="UP000520011">
    <property type="component" value="Unassembled WGS sequence"/>
</dbReference>
<comment type="caution">
    <text evidence="7">The sequence shown here is derived from an EMBL/GenBank/DDBJ whole genome shotgun (WGS) entry which is preliminary data.</text>
</comment>
<proteinExistence type="inferred from homology"/>
<evidence type="ECO:0000256" key="5">
    <source>
        <dbReference type="ARBA" id="ARBA00023136"/>
    </source>
</evidence>
<dbReference type="InterPro" id="IPR007383">
    <property type="entry name" value="DUF445"/>
</dbReference>
<evidence type="ECO:0000256" key="1">
    <source>
        <dbReference type="ARBA" id="ARBA00004308"/>
    </source>
</evidence>
<accession>A0A7W8IRL0</accession>
<protein>
    <submittedName>
        <fullName evidence="7">Uncharacterized membrane protein YheB (UPF0754 family)</fullName>
    </submittedName>
</protein>
<dbReference type="RefSeq" id="WP_183254812.1">
    <property type="nucleotide sequence ID" value="NZ_JACHEP010000014.1"/>
</dbReference>
<dbReference type="EMBL" id="JACHEP010000014">
    <property type="protein sequence ID" value="MBB5325352.1"/>
    <property type="molecule type" value="Genomic_DNA"/>
</dbReference>
<dbReference type="InterPro" id="IPR016991">
    <property type="entry name" value="UCP032178"/>
</dbReference>
<evidence type="ECO:0000256" key="3">
    <source>
        <dbReference type="ARBA" id="ARBA00022692"/>
    </source>
</evidence>
<dbReference type="AlphaFoldDB" id="A0A7W8IRL0"/>
<dbReference type="GO" id="GO:0012505">
    <property type="term" value="C:endomembrane system"/>
    <property type="evidence" value="ECO:0007669"/>
    <property type="project" value="UniProtKB-SubCell"/>
</dbReference>
<feature type="transmembrane region" description="Helical" evidence="6">
    <location>
        <begin position="6"/>
        <end position="26"/>
    </location>
</feature>
<dbReference type="PANTHER" id="PTHR35791:SF1">
    <property type="entry name" value="UPF0754 MEMBRANE PROTEIN YHEB"/>
    <property type="match status" value="1"/>
</dbReference>
<keyword evidence="5 6" id="KW-0472">Membrane</keyword>
<feature type="transmembrane region" description="Helical" evidence="6">
    <location>
        <begin position="355"/>
        <end position="376"/>
    </location>
</feature>
<evidence type="ECO:0000256" key="2">
    <source>
        <dbReference type="ARBA" id="ARBA00008053"/>
    </source>
</evidence>
<comment type="similarity">
    <text evidence="2">Belongs to the UPF0754 family.</text>
</comment>
<keyword evidence="3 6" id="KW-0812">Transmembrane</keyword>
<evidence type="ECO:0000256" key="4">
    <source>
        <dbReference type="ARBA" id="ARBA00022989"/>
    </source>
</evidence>
<dbReference type="Pfam" id="PF04286">
    <property type="entry name" value="DUF445"/>
    <property type="match status" value="1"/>
</dbReference>
<reference evidence="7 8" key="1">
    <citation type="submission" date="2020-08" db="EMBL/GenBank/DDBJ databases">
        <title>Genomic Encyclopedia of Type Strains, Phase IV (KMG-IV): sequencing the most valuable type-strain genomes for metagenomic binning, comparative biology and taxonomic classification.</title>
        <authorList>
            <person name="Goeker M."/>
        </authorList>
    </citation>
    <scope>NUCLEOTIDE SEQUENCE [LARGE SCALE GENOMIC DNA]</scope>
    <source>
        <strain evidence="7 8">DSM 16325</strain>
    </source>
</reference>
<keyword evidence="4 6" id="KW-1133">Transmembrane helix</keyword>
<evidence type="ECO:0000313" key="7">
    <source>
        <dbReference type="EMBL" id="MBB5325352.1"/>
    </source>
</evidence>
<dbReference type="PANTHER" id="PTHR35791">
    <property type="entry name" value="UPF0754 MEMBRANE PROTEIN YHEB"/>
    <property type="match status" value="1"/>
</dbReference>
<organism evidence="7 8">
    <name type="scientific">Anoxybacteroides tepidamans</name>
    <dbReference type="NCBI Taxonomy" id="265948"/>
    <lineage>
        <taxon>Bacteria</taxon>
        <taxon>Bacillati</taxon>
        <taxon>Bacillota</taxon>
        <taxon>Bacilli</taxon>
        <taxon>Bacillales</taxon>
        <taxon>Anoxybacillaceae</taxon>
        <taxon>Anoxybacteroides</taxon>
    </lineage>
</organism>
<gene>
    <name evidence="7" type="ORF">HNQ34_002452</name>
</gene>
<sequence>MKTVLYFLFMMVVGAIIGGVTNALAIKMLFRPYKPIYIYGKRLPFTPGLIPKRREELAHQLGKMVVEHLLTPEGIRRKLTEAGFMNSAVKWGQQWAERWLDCQDTIDERLQHFGMKEPKEWVRVKATQWVDKAYEQWMEQLREKKIQEVLPPEMRGKIEERLSHFANYIADQALHYFQSEEGKQRIAKMIDEFFIGRGMLGNMLQMFLGNVNVVDKVQLEIAKFLNHKGTRDMLAQLLLNEWNKWTDFSVATVEEFIGKERLQRSMHELVAKAVETNDLFDKKVADVLAPYRAQVIDEWIPKAVAKGMQWVSDQVEIFIDRLQIVDIVRTEVETFSVERLEEMILSISRREFKMITYLGALLGGLIGIFQAVVGLWM</sequence>
<evidence type="ECO:0000313" key="8">
    <source>
        <dbReference type="Proteomes" id="UP000520011"/>
    </source>
</evidence>
<evidence type="ECO:0000256" key="6">
    <source>
        <dbReference type="SAM" id="Phobius"/>
    </source>
</evidence>
<keyword evidence="8" id="KW-1185">Reference proteome</keyword>
<dbReference type="PIRSF" id="PIRSF032178">
    <property type="entry name" value="UCP032178"/>
    <property type="match status" value="1"/>
</dbReference>